<keyword evidence="2" id="KW-1185">Reference proteome</keyword>
<organism evidence="1 2">
    <name type="scientific">Catharanthus roseus</name>
    <name type="common">Madagascar periwinkle</name>
    <name type="synonym">Vinca rosea</name>
    <dbReference type="NCBI Taxonomy" id="4058"/>
    <lineage>
        <taxon>Eukaryota</taxon>
        <taxon>Viridiplantae</taxon>
        <taxon>Streptophyta</taxon>
        <taxon>Embryophyta</taxon>
        <taxon>Tracheophyta</taxon>
        <taxon>Spermatophyta</taxon>
        <taxon>Magnoliopsida</taxon>
        <taxon>eudicotyledons</taxon>
        <taxon>Gunneridae</taxon>
        <taxon>Pentapetalae</taxon>
        <taxon>asterids</taxon>
        <taxon>lamiids</taxon>
        <taxon>Gentianales</taxon>
        <taxon>Apocynaceae</taxon>
        <taxon>Rauvolfioideae</taxon>
        <taxon>Vinceae</taxon>
        <taxon>Catharanthinae</taxon>
        <taxon>Catharanthus</taxon>
    </lineage>
</organism>
<protein>
    <submittedName>
        <fullName evidence="1">Uncharacterized protein</fullName>
    </submittedName>
</protein>
<gene>
    <name evidence="1" type="ORF">M9H77_08143</name>
</gene>
<sequence>MMELIDKPILTQKKITQESLEQYKVIELLLGMGCVELALFTEQYDENLVKELYANLTEEFGNSESPAYGQVYVRGHVIDFSPVNIAHYLSCPHYSDIEKTGLKEEVDFDETNRLNSNLIKMPYRVLFIVFYGNWLPKTNVTVIRKKKGHLLYAFATQKNINICTKKASKIALSFLYLITEYLLGYRDLSIPSDSWVRALDPLVMPKSTALSVVPQSHTLSTQGHTALDISTRQQSTKKKQFSVKVASPSPPPPPSIDFSVVTTILDLLNQQISSVIVSVLQMQQNLKNLKEKLP</sequence>
<evidence type="ECO:0000313" key="2">
    <source>
        <dbReference type="Proteomes" id="UP001060085"/>
    </source>
</evidence>
<name>A0ACC0BX87_CATRO</name>
<accession>A0ACC0BX87</accession>
<dbReference type="EMBL" id="CM044702">
    <property type="protein sequence ID" value="KAI5677193.1"/>
    <property type="molecule type" value="Genomic_DNA"/>
</dbReference>
<evidence type="ECO:0000313" key="1">
    <source>
        <dbReference type="EMBL" id="KAI5677193.1"/>
    </source>
</evidence>
<proteinExistence type="predicted"/>
<comment type="caution">
    <text evidence="1">The sequence shown here is derived from an EMBL/GenBank/DDBJ whole genome shotgun (WGS) entry which is preliminary data.</text>
</comment>
<dbReference type="Proteomes" id="UP001060085">
    <property type="component" value="Linkage Group LG02"/>
</dbReference>
<reference evidence="2" key="1">
    <citation type="journal article" date="2023" name="Nat. Plants">
        <title>Single-cell RNA sequencing provides a high-resolution roadmap for understanding the multicellular compartmentation of specialized metabolism.</title>
        <authorList>
            <person name="Sun S."/>
            <person name="Shen X."/>
            <person name="Li Y."/>
            <person name="Li Y."/>
            <person name="Wang S."/>
            <person name="Li R."/>
            <person name="Zhang H."/>
            <person name="Shen G."/>
            <person name="Guo B."/>
            <person name="Wei J."/>
            <person name="Xu J."/>
            <person name="St-Pierre B."/>
            <person name="Chen S."/>
            <person name="Sun C."/>
        </authorList>
    </citation>
    <scope>NUCLEOTIDE SEQUENCE [LARGE SCALE GENOMIC DNA]</scope>
</reference>